<keyword evidence="2" id="KW-0812">Transmembrane</keyword>
<evidence type="ECO:0000313" key="4">
    <source>
        <dbReference type="EMBL" id="MXP44625.1"/>
    </source>
</evidence>
<feature type="domain" description="Galactosyltransferase C-terminal" evidence="3">
    <location>
        <begin position="61"/>
        <end position="120"/>
    </location>
</feature>
<dbReference type="SUPFAM" id="SSF53448">
    <property type="entry name" value="Nucleotide-diphospho-sugar transferases"/>
    <property type="match status" value="1"/>
</dbReference>
<sequence>MSLHNGIDYIQTVDGDCVISPEWVDIAAGFLQANENVATVFGRLREQRPNDSVYNRLCDNEWNVPLGEAESCGGIAMHRVEAFLSVGGFNETLIAGEEPDLCLRLKARGWSVWRIDAEMGTHDAAILRFDQWWRRSVRAGFAYTEHLWRHRGGSLAAWKRQTARFLFWGLIWPTFMVTAPILFFGMGWPLSGTMYLLIPYVMQFLRIWHRGRAPQSPAIRLAALAVIGKFAEALGALKFGTTLLLNRRSKIIEYK</sequence>
<evidence type="ECO:0000256" key="2">
    <source>
        <dbReference type="SAM" id="Phobius"/>
    </source>
</evidence>
<accession>A0A845B216</accession>
<keyword evidence="1 4" id="KW-0808">Transferase</keyword>
<dbReference type="AlphaFoldDB" id="A0A845B216"/>
<evidence type="ECO:0000256" key="1">
    <source>
        <dbReference type="ARBA" id="ARBA00022679"/>
    </source>
</evidence>
<dbReference type="Gene3D" id="3.90.550.10">
    <property type="entry name" value="Spore Coat Polysaccharide Biosynthesis Protein SpsA, Chain A"/>
    <property type="match status" value="1"/>
</dbReference>
<evidence type="ECO:0000313" key="5">
    <source>
        <dbReference type="Proteomes" id="UP000431922"/>
    </source>
</evidence>
<keyword evidence="2" id="KW-0472">Membrane</keyword>
<dbReference type="EMBL" id="WTYL01000002">
    <property type="protein sequence ID" value="MXP44625.1"/>
    <property type="molecule type" value="Genomic_DNA"/>
</dbReference>
<keyword evidence="2" id="KW-1133">Transmembrane helix</keyword>
<name>A0A845B216_9SPHN</name>
<keyword evidence="5" id="KW-1185">Reference proteome</keyword>
<gene>
    <name evidence="4" type="ORF">GRI65_09175</name>
</gene>
<protein>
    <submittedName>
        <fullName evidence="4">Glycosyltransferase family 2 protein</fullName>
    </submittedName>
</protein>
<dbReference type="GO" id="GO:0016740">
    <property type="term" value="F:transferase activity"/>
    <property type="evidence" value="ECO:0007669"/>
    <property type="project" value="UniProtKB-KW"/>
</dbReference>
<organism evidence="4 5">
    <name type="scientific">Allopontixanthobacter sediminis</name>
    <dbReference type="NCBI Taxonomy" id="1689985"/>
    <lineage>
        <taxon>Bacteria</taxon>
        <taxon>Pseudomonadati</taxon>
        <taxon>Pseudomonadota</taxon>
        <taxon>Alphaproteobacteria</taxon>
        <taxon>Sphingomonadales</taxon>
        <taxon>Erythrobacteraceae</taxon>
        <taxon>Allopontixanthobacter</taxon>
    </lineage>
</organism>
<comment type="caution">
    <text evidence="4">The sequence shown here is derived from an EMBL/GenBank/DDBJ whole genome shotgun (WGS) entry which is preliminary data.</text>
</comment>
<dbReference type="InterPro" id="IPR027791">
    <property type="entry name" value="Galactosyl_T_C"/>
</dbReference>
<dbReference type="Pfam" id="PF02709">
    <property type="entry name" value="Glyco_transf_7C"/>
    <property type="match status" value="1"/>
</dbReference>
<reference evidence="4 5" key="1">
    <citation type="submission" date="2019-12" db="EMBL/GenBank/DDBJ databases">
        <title>Genomic-based taxomic classification of the family Erythrobacteraceae.</title>
        <authorList>
            <person name="Xu L."/>
        </authorList>
    </citation>
    <scope>NUCLEOTIDE SEQUENCE [LARGE SCALE GENOMIC DNA]</scope>
    <source>
        <strain evidence="4 5">KCTC 42453</strain>
    </source>
</reference>
<feature type="transmembrane region" description="Helical" evidence="2">
    <location>
        <begin position="165"/>
        <end position="186"/>
    </location>
</feature>
<dbReference type="InterPro" id="IPR029044">
    <property type="entry name" value="Nucleotide-diphossugar_trans"/>
</dbReference>
<evidence type="ECO:0000259" key="3">
    <source>
        <dbReference type="Pfam" id="PF02709"/>
    </source>
</evidence>
<proteinExistence type="predicted"/>
<feature type="transmembrane region" description="Helical" evidence="2">
    <location>
        <begin position="221"/>
        <end position="245"/>
    </location>
</feature>
<dbReference type="Proteomes" id="UP000431922">
    <property type="component" value="Unassembled WGS sequence"/>
</dbReference>